<dbReference type="Pfam" id="PF05164">
    <property type="entry name" value="ZapA"/>
    <property type="match status" value="1"/>
</dbReference>
<protein>
    <submittedName>
        <fullName evidence="1">Cell division protein ZapA</fullName>
    </submittedName>
</protein>
<sequence length="89" mass="10213">MSNVNDNQRFKAKIGNKNYTFVGKSSFEHMKTVTDLMNNQLEQIKDLSPSISNEDASILLAFNAISDQLKMQQKLNKMTENNDDKENKE</sequence>
<dbReference type="Proteomes" id="UP001522905">
    <property type="component" value="Unassembled WGS sequence"/>
</dbReference>
<dbReference type="Gene3D" id="6.10.250.790">
    <property type="match status" value="1"/>
</dbReference>
<dbReference type="GO" id="GO:0051301">
    <property type="term" value="P:cell division"/>
    <property type="evidence" value="ECO:0007669"/>
    <property type="project" value="UniProtKB-KW"/>
</dbReference>
<evidence type="ECO:0000313" key="1">
    <source>
        <dbReference type="EMBL" id="MCK8624668.1"/>
    </source>
</evidence>
<reference evidence="1 2" key="1">
    <citation type="submission" date="2021-11" db="EMBL/GenBank/DDBJ databases">
        <title>Comparative genomics of bee honey and flower isolates.</title>
        <authorList>
            <person name="Bechtner J.D."/>
            <person name="Gallus M.K."/>
            <person name="Ehrmann M."/>
        </authorList>
    </citation>
    <scope>NUCLEOTIDE SEQUENCE [LARGE SCALE GENOMIC DNA]</scope>
    <source>
        <strain evidence="1 2">M161</strain>
    </source>
</reference>
<dbReference type="RefSeq" id="WP_220728137.1">
    <property type="nucleotide sequence ID" value="NZ_BPLM01000005.1"/>
</dbReference>
<dbReference type="SUPFAM" id="SSF102829">
    <property type="entry name" value="Cell division protein ZapA-like"/>
    <property type="match status" value="1"/>
</dbReference>
<dbReference type="InterPro" id="IPR036192">
    <property type="entry name" value="Cell_div_ZapA-like_sf"/>
</dbReference>
<keyword evidence="2" id="KW-1185">Reference proteome</keyword>
<accession>A0ABT0I1S6</accession>
<organism evidence="1 2">
    <name type="scientific">Apilactobacillus xinyiensis</name>
    <dbReference type="NCBI Taxonomy" id="2841032"/>
    <lineage>
        <taxon>Bacteria</taxon>
        <taxon>Bacillati</taxon>
        <taxon>Bacillota</taxon>
        <taxon>Bacilli</taxon>
        <taxon>Lactobacillales</taxon>
        <taxon>Lactobacillaceae</taxon>
        <taxon>Apilactobacillus</taxon>
    </lineage>
</organism>
<evidence type="ECO:0000313" key="2">
    <source>
        <dbReference type="Proteomes" id="UP001522905"/>
    </source>
</evidence>
<comment type="caution">
    <text evidence="1">The sequence shown here is derived from an EMBL/GenBank/DDBJ whole genome shotgun (WGS) entry which is preliminary data.</text>
</comment>
<keyword evidence="1" id="KW-0131">Cell cycle</keyword>
<dbReference type="InterPro" id="IPR053712">
    <property type="entry name" value="Bac_CellDiv_Activator"/>
</dbReference>
<dbReference type="EMBL" id="JAJIAO010000003">
    <property type="protein sequence ID" value="MCK8624668.1"/>
    <property type="molecule type" value="Genomic_DNA"/>
</dbReference>
<keyword evidence="1" id="KW-0132">Cell division</keyword>
<dbReference type="InterPro" id="IPR007838">
    <property type="entry name" value="Cell_div_ZapA-like"/>
</dbReference>
<proteinExistence type="predicted"/>
<name>A0ABT0I1S6_9LACO</name>
<gene>
    <name evidence="1" type="ORF">LNP07_03980</name>
</gene>